<accession>B7QHL8</accession>
<feature type="non-terminal residue" evidence="4">
    <location>
        <position position="62"/>
    </location>
</feature>
<dbReference type="InParanoid" id="B7QHL8"/>
<dbReference type="EnsemblMetazoa" id="ISCW013731-RA">
    <property type="protein sequence ID" value="ISCW013731-PA"/>
    <property type="gene ID" value="ISCW013731"/>
</dbReference>
<evidence type="ECO:0000313" key="6">
    <source>
        <dbReference type="Proteomes" id="UP000001555"/>
    </source>
</evidence>
<comment type="cofactor">
    <cofactor evidence="1">
        <name>a divalent metal cation</name>
        <dbReference type="ChEBI" id="CHEBI:60240"/>
    </cofactor>
</comment>
<evidence type="ECO:0000256" key="2">
    <source>
        <dbReference type="ARBA" id="ARBA00022723"/>
    </source>
</evidence>
<evidence type="ECO:0000313" key="5">
    <source>
        <dbReference type="EnsemblMetazoa" id="ISCW013731-PA"/>
    </source>
</evidence>
<dbReference type="PaxDb" id="6945-B7QHL8"/>
<reference evidence="5" key="2">
    <citation type="submission" date="2020-05" db="UniProtKB">
        <authorList>
            <consortium name="EnsemblMetazoa"/>
        </authorList>
    </citation>
    <scope>IDENTIFICATION</scope>
    <source>
        <strain evidence="5">wikel</strain>
    </source>
</reference>
<organism>
    <name type="scientific">Ixodes scapularis</name>
    <name type="common">Black-legged tick</name>
    <name type="synonym">Deer tick</name>
    <dbReference type="NCBI Taxonomy" id="6945"/>
    <lineage>
        <taxon>Eukaryota</taxon>
        <taxon>Metazoa</taxon>
        <taxon>Ecdysozoa</taxon>
        <taxon>Arthropoda</taxon>
        <taxon>Chelicerata</taxon>
        <taxon>Arachnida</taxon>
        <taxon>Acari</taxon>
        <taxon>Parasitiformes</taxon>
        <taxon>Ixodida</taxon>
        <taxon>Ixodoidea</taxon>
        <taxon>Ixodidae</taxon>
        <taxon>Ixodinae</taxon>
        <taxon>Ixodes</taxon>
    </lineage>
</organism>
<sequence>IRQEYMFSFRPLNLDTQQVVWSSYKQNSTLKYLVAVNAHGAVVLVLRACGGRVSDKELTIAS</sequence>
<name>B7QHL8_IXOSC</name>
<dbReference type="GO" id="GO:0046872">
    <property type="term" value="F:metal ion binding"/>
    <property type="evidence" value="ECO:0007669"/>
    <property type="project" value="UniProtKB-KW"/>
</dbReference>
<dbReference type="VEuPathDB" id="VectorBase:ISCW013731"/>
<reference evidence="4 6" key="1">
    <citation type="submission" date="2008-03" db="EMBL/GenBank/DDBJ databases">
        <title>Annotation of Ixodes scapularis.</title>
        <authorList>
            <consortium name="Ixodes scapularis Genome Project Consortium"/>
            <person name="Caler E."/>
            <person name="Hannick L.I."/>
            <person name="Bidwell S."/>
            <person name="Joardar V."/>
            <person name="Thiagarajan M."/>
            <person name="Amedeo P."/>
            <person name="Galinsky K.J."/>
            <person name="Schobel S."/>
            <person name="Inman J."/>
            <person name="Hostetler J."/>
            <person name="Miller J."/>
            <person name="Hammond M."/>
            <person name="Megy K."/>
            <person name="Lawson D."/>
            <person name="Kodira C."/>
            <person name="Sutton G."/>
            <person name="Meyer J."/>
            <person name="Hill C.A."/>
            <person name="Birren B."/>
            <person name="Nene V."/>
            <person name="Collins F."/>
            <person name="Alarcon-Chaidez F."/>
            <person name="Wikel S."/>
            <person name="Strausberg R."/>
        </authorList>
    </citation>
    <scope>NUCLEOTIDE SEQUENCE [LARGE SCALE GENOMIC DNA]</scope>
    <source>
        <strain evidence="6">Wikel</strain>
        <strain evidence="4">Wikel colony</strain>
    </source>
</reference>
<keyword evidence="6" id="KW-1185">Reference proteome</keyword>
<gene>
    <name evidence="4" type="ORF">IscW_ISCW013731</name>
</gene>
<evidence type="ECO:0000313" key="4">
    <source>
        <dbReference type="EMBL" id="EEC18340.1"/>
    </source>
</evidence>
<evidence type="ECO:0000256" key="1">
    <source>
        <dbReference type="ARBA" id="ARBA00001968"/>
    </source>
</evidence>
<evidence type="ECO:0000259" key="3">
    <source>
        <dbReference type="Pfam" id="PF13359"/>
    </source>
</evidence>
<dbReference type="VEuPathDB" id="VectorBase:ISCI013731"/>
<feature type="non-terminal residue" evidence="4">
    <location>
        <position position="1"/>
    </location>
</feature>
<dbReference type="Pfam" id="PF13359">
    <property type="entry name" value="DDE_Tnp_4"/>
    <property type="match status" value="1"/>
</dbReference>
<feature type="domain" description="DDE Tnp4" evidence="3">
    <location>
        <begin position="10"/>
        <end position="61"/>
    </location>
</feature>
<protein>
    <recommendedName>
        <fullName evidence="3">DDE Tnp4 domain-containing protein</fullName>
    </recommendedName>
</protein>
<dbReference type="HOGENOM" id="CLU_2910744_0_0_1"/>
<proteinExistence type="predicted"/>
<dbReference type="EMBL" id="ABJB010413155">
    <property type="status" value="NOT_ANNOTATED_CDS"/>
    <property type="molecule type" value="Genomic_DNA"/>
</dbReference>
<dbReference type="InterPro" id="IPR027806">
    <property type="entry name" value="HARBI1_dom"/>
</dbReference>
<keyword evidence="2" id="KW-0479">Metal-binding</keyword>
<dbReference type="EMBL" id="DS940334">
    <property type="protein sequence ID" value="EEC18340.1"/>
    <property type="molecule type" value="Genomic_DNA"/>
</dbReference>
<dbReference type="AlphaFoldDB" id="B7QHL8"/>
<dbReference type="Proteomes" id="UP000001555">
    <property type="component" value="Unassembled WGS sequence"/>
</dbReference>